<dbReference type="SUPFAM" id="SSF82714">
    <property type="entry name" value="Multidrug efflux transporter AcrB TolC docking domain, DN and DC subdomains"/>
    <property type="match status" value="1"/>
</dbReference>
<dbReference type="Gene3D" id="3.30.2090.10">
    <property type="entry name" value="Multidrug efflux transporter AcrB TolC docking domain, DN and DC subdomains"/>
    <property type="match status" value="2"/>
</dbReference>
<organism evidence="2 3">
    <name type="scientific">Thalassomonas haliotis</name>
    <dbReference type="NCBI Taxonomy" id="485448"/>
    <lineage>
        <taxon>Bacteria</taxon>
        <taxon>Pseudomonadati</taxon>
        <taxon>Pseudomonadota</taxon>
        <taxon>Gammaproteobacteria</taxon>
        <taxon>Alteromonadales</taxon>
        <taxon>Colwelliaceae</taxon>
        <taxon>Thalassomonas</taxon>
    </lineage>
</organism>
<dbReference type="EMBL" id="CP059693">
    <property type="protein sequence ID" value="WDE14176.1"/>
    <property type="molecule type" value="Genomic_DNA"/>
</dbReference>
<sequence>MKALNHHKNKCAPLILSLAAVLTLLGLFAGFSLPNALLPRIDRPEIVLYTNWPGKGAQEIEQTLIAPLEREVSGLTNLLTTNSQIADGSAVTRLNFHASTDMQQLYMETLSRVNQVPGWPGQVAKPFVVNNAAGTGATLATAMLYATTAKTEQQLIDAFKMYVKPSLAKINGVAAIDISNNPAEQRIDIEFNPQKLSQYSLTIAQVTNILSDMIDRSGDKLSLGTRDYGLLFKGQIPLARLAQLPVFVHDRHIIRLGELASIEKRLVSEWNFASIFGNRAMYFMLTPTADVNALDALAKIKQAVAELNQGPLENLAMSVSLSRDDSKDIKRALKRVYGSLLAGIFLACMVLFYYLRNWRMVSLVFVSIPVCLSLVMLAMALGGYSLNVISLAGMALSVGLLLDAAIIVVENILRLKRSGLPLNSAISRGSGEIKGAIISSTISSIIIFLPILMMRTSESQLFEDLAFTISSALMASVVVALILIPTLARYFLSKEKRQELPQPFAEKATAKENRWSKHLTITARKKPLTWLTLIIGLPFALVYTYLAMPELDVLPNPKQRSINTFITLNEPMNAKAVAKNIAQPVFDRIKAQQKLSSAPDYQVYGMFCGEQGCLLYFYPSEGWDYASFKTWLEQNITQDLPGTQVFSQQGRLLRFAMPDSRSTLLDIKGGSLAHLQLAGQTLQNRLKEKFPQANIREASPLYNRAARIEFTPKQDQLIHFGLSQSALNRQLVALTDGIYLGRFYAQGDTLPFYFKAKQVEHLDQLLKTEIFIAGHGYQPLHQLVTAEMVLAPQSLSRINRQSSVSLDLQPPENMPVAPFIEQVKREVDNFLLNQSNKQLFVDYRGSADRLSAFLREFGQMFILSLVILTLLMYLTLKSWPLAFAVIASMPLAIAGGMFNLQLLNIFSMQNLDVITMIGFIILMGLVINNAILLAGQYAQALKRGLSQQGAILEAVKLRKRPIYMSTCTTVFGMLPLMLSPGEGAEIYRGLAAVIIGGMTASALFTLSFVSALLALPLFANSGQTDKITNEITAADRT</sequence>
<name>A0ABY7VKQ4_9GAMM</name>
<dbReference type="Pfam" id="PF00873">
    <property type="entry name" value="ACR_tran"/>
    <property type="match status" value="1"/>
</dbReference>
<feature type="transmembrane region" description="Helical" evidence="1">
    <location>
        <begin position="433"/>
        <end position="453"/>
    </location>
</feature>
<dbReference type="Gene3D" id="3.30.70.1440">
    <property type="entry name" value="Multidrug efflux transporter AcrB pore domain"/>
    <property type="match status" value="1"/>
</dbReference>
<dbReference type="Gene3D" id="1.20.1640.10">
    <property type="entry name" value="Multidrug efflux transporter AcrB transmembrane domain"/>
    <property type="match status" value="2"/>
</dbReference>
<feature type="transmembrane region" description="Helical" evidence="1">
    <location>
        <begin position="990"/>
        <end position="1018"/>
    </location>
</feature>
<evidence type="ECO:0000313" key="3">
    <source>
        <dbReference type="Proteomes" id="UP001215231"/>
    </source>
</evidence>
<gene>
    <name evidence="2" type="ORF">H3N35_12630</name>
</gene>
<feature type="transmembrane region" description="Helical" evidence="1">
    <location>
        <begin position="336"/>
        <end position="355"/>
    </location>
</feature>
<dbReference type="PANTHER" id="PTHR32063">
    <property type="match status" value="1"/>
</dbReference>
<feature type="transmembrane region" description="Helical" evidence="1">
    <location>
        <begin position="961"/>
        <end position="978"/>
    </location>
</feature>
<protein>
    <submittedName>
        <fullName evidence="2">Efflux RND transporter permease subunit</fullName>
    </submittedName>
</protein>
<evidence type="ECO:0000313" key="2">
    <source>
        <dbReference type="EMBL" id="WDE14176.1"/>
    </source>
</evidence>
<dbReference type="InterPro" id="IPR027463">
    <property type="entry name" value="AcrB_DN_DC_subdom"/>
</dbReference>
<dbReference type="SUPFAM" id="SSF82693">
    <property type="entry name" value="Multidrug efflux transporter AcrB pore domain, PN1, PN2, PC1 and PC2 subdomains"/>
    <property type="match status" value="1"/>
</dbReference>
<feature type="transmembrane region" description="Helical" evidence="1">
    <location>
        <begin position="528"/>
        <end position="548"/>
    </location>
</feature>
<keyword evidence="1" id="KW-0812">Transmembrane</keyword>
<dbReference type="InterPro" id="IPR001036">
    <property type="entry name" value="Acrflvin-R"/>
</dbReference>
<dbReference type="Gene3D" id="3.30.70.1320">
    <property type="entry name" value="Multidrug efflux transporter AcrB pore domain like"/>
    <property type="match status" value="1"/>
</dbReference>
<feature type="transmembrane region" description="Helical" evidence="1">
    <location>
        <begin position="362"/>
        <end position="382"/>
    </location>
</feature>
<proteinExistence type="predicted"/>
<feature type="transmembrane region" description="Helical" evidence="1">
    <location>
        <begin position="388"/>
        <end position="413"/>
    </location>
</feature>
<dbReference type="Gene3D" id="3.30.70.1430">
    <property type="entry name" value="Multidrug efflux transporter AcrB pore domain"/>
    <property type="match status" value="2"/>
</dbReference>
<reference evidence="2 3" key="1">
    <citation type="journal article" date="2022" name="Mar. Drugs">
        <title>Bioassay-Guided Fractionation Leads to the Detection of Cholic Acid Generated by the Rare Thalassomonas sp.</title>
        <authorList>
            <person name="Pheiffer F."/>
            <person name="Schneider Y.K."/>
            <person name="Hansen E.H."/>
            <person name="Andersen J.H."/>
            <person name="Isaksson J."/>
            <person name="Busche T."/>
            <person name="R C."/>
            <person name="Kalinowski J."/>
            <person name="Zyl L.V."/>
            <person name="Trindade M."/>
        </authorList>
    </citation>
    <scope>NUCLEOTIDE SEQUENCE [LARGE SCALE GENOMIC DNA]</scope>
    <source>
        <strain evidence="2 3">A5K-61T</strain>
    </source>
</reference>
<keyword evidence="1" id="KW-1133">Transmembrane helix</keyword>
<feature type="transmembrane region" description="Helical" evidence="1">
    <location>
        <begin position="857"/>
        <end position="874"/>
    </location>
</feature>
<dbReference type="RefSeq" id="WP_274054704.1">
    <property type="nucleotide sequence ID" value="NZ_CP059693.1"/>
</dbReference>
<evidence type="ECO:0000256" key="1">
    <source>
        <dbReference type="SAM" id="Phobius"/>
    </source>
</evidence>
<feature type="transmembrane region" description="Helical" evidence="1">
    <location>
        <begin position="913"/>
        <end position="934"/>
    </location>
</feature>
<dbReference type="PANTHER" id="PTHR32063:SF0">
    <property type="entry name" value="SWARMING MOTILITY PROTEIN SWRC"/>
    <property type="match status" value="1"/>
</dbReference>
<keyword evidence="1" id="KW-0472">Membrane</keyword>
<keyword evidence="3" id="KW-1185">Reference proteome</keyword>
<dbReference type="SUPFAM" id="SSF82866">
    <property type="entry name" value="Multidrug efflux transporter AcrB transmembrane domain"/>
    <property type="match status" value="2"/>
</dbReference>
<accession>A0ABY7VKQ4</accession>
<dbReference type="Proteomes" id="UP001215231">
    <property type="component" value="Chromosome"/>
</dbReference>
<feature type="transmembrane region" description="Helical" evidence="1">
    <location>
        <begin position="881"/>
        <end position="901"/>
    </location>
</feature>
<feature type="transmembrane region" description="Helical" evidence="1">
    <location>
        <begin position="465"/>
        <end position="492"/>
    </location>
</feature>
<dbReference type="PRINTS" id="PR00702">
    <property type="entry name" value="ACRIFLAVINRP"/>
</dbReference>